<evidence type="ECO:0000313" key="2">
    <source>
        <dbReference type="EMBL" id="KAF2029268.1"/>
    </source>
</evidence>
<feature type="compositionally biased region" description="Low complexity" evidence="1">
    <location>
        <begin position="134"/>
        <end position="143"/>
    </location>
</feature>
<comment type="caution">
    <text evidence="2">The sequence shown here is derived from an EMBL/GenBank/DDBJ whole genome shotgun (WGS) entry which is preliminary data.</text>
</comment>
<feature type="compositionally biased region" description="Basic and acidic residues" evidence="1">
    <location>
        <begin position="314"/>
        <end position="326"/>
    </location>
</feature>
<keyword evidence="3" id="KW-1185">Reference proteome</keyword>
<sequence>METITNAASAAATTVSSLIYGQPAKDSEATNATTGNETAGKEPLSGEQGKGTVNEPFDKGNTEPADTTSKTTGNTSYTADDFLPLNPTLGQPSTTESFSNTKSGSSSATGMPIIPLNPDVATMGGGKTDTLASAETGATETTGITDKVYKETPLDDIKLSGAPGAGPAAPEYTPATPETNVTSTTTDKPTESSSDKPVEHETAKNSTTSSAPKESSSAKKEGVDTEIDAILNKTPKAEHSVDDRETESPHAKMTGKTVRHTEASKSGEGGEPASLAAADTGRKSESSKSTDATSPSGVDEKTDKKKKMSALTGKLKDKLHIGSKDK</sequence>
<feature type="compositionally biased region" description="Basic and acidic residues" evidence="1">
    <location>
        <begin position="188"/>
        <end position="203"/>
    </location>
</feature>
<organism evidence="2 3">
    <name type="scientific">Setomelanomma holmii</name>
    <dbReference type="NCBI Taxonomy" id="210430"/>
    <lineage>
        <taxon>Eukaryota</taxon>
        <taxon>Fungi</taxon>
        <taxon>Dikarya</taxon>
        <taxon>Ascomycota</taxon>
        <taxon>Pezizomycotina</taxon>
        <taxon>Dothideomycetes</taxon>
        <taxon>Pleosporomycetidae</taxon>
        <taxon>Pleosporales</taxon>
        <taxon>Pleosporineae</taxon>
        <taxon>Phaeosphaeriaceae</taxon>
        <taxon>Setomelanomma</taxon>
    </lineage>
</organism>
<feature type="compositionally biased region" description="Low complexity" evidence="1">
    <location>
        <begin position="29"/>
        <end position="38"/>
    </location>
</feature>
<feature type="compositionally biased region" description="Basic and acidic residues" evidence="1">
    <location>
        <begin position="235"/>
        <end position="250"/>
    </location>
</feature>
<evidence type="ECO:0000256" key="1">
    <source>
        <dbReference type="SAM" id="MobiDB-lite"/>
    </source>
</evidence>
<feature type="compositionally biased region" description="Low complexity" evidence="1">
    <location>
        <begin position="161"/>
        <end position="179"/>
    </location>
</feature>
<feature type="compositionally biased region" description="Low complexity" evidence="1">
    <location>
        <begin position="67"/>
        <end position="78"/>
    </location>
</feature>
<evidence type="ECO:0000313" key="3">
    <source>
        <dbReference type="Proteomes" id="UP000799777"/>
    </source>
</evidence>
<accession>A0A9P4LKZ6</accession>
<proteinExistence type="predicted"/>
<gene>
    <name evidence="2" type="ORF">EK21DRAFT_90004</name>
</gene>
<feature type="compositionally biased region" description="Polar residues" evidence="1">
    <location>
        <begin position="88"/>
        <end position="109"/>
    </location>
</feature>
<dbReference type="Proteomes" id="UP000799777">
    <property type="component" value="Unassembled WGS sequence"/>
</dbReference>
<dbReference type="AlphaFoldDB" id="A0A9P4LKZ6"/>
<feature type="compositionally biased region" description="Low complexity" evidence="1">
    <location>
        <begin position="1"/>
        <end position="17"/>
    </location>
</feature>
<feature type="compositionally biased region" description="Low complexity" evidence="1">
    <location>
        <begin position="206"/>
        <end position="215"/>
    </location>
</feature>
<name>A0A9P4LKZ6_9PLEO</name>
<feature type="compositionally biased region" description="Basic and acidic residues" evidence="1">
    <location>
        <begin position="147"/>
        <end position="158"/>
    </location>
</feature>
<dbReference type="EMBL" id="ML978203">
    <property type="protein sequence ID" value="KAF2029268.1"/>
    <property type="molecule type" value="Genomic_DNA"/>
</dbReference>
<feature type="region of interest" description="Disordered" evidence="1">
    <location>
        <begin position="1"/>
        <end position="326"/>
    </location>
</feature>
<dbReference type="OrthoDB" id="5388207at2759"/>
<protein>
    <submittedName>
        <fullName evidence="2">Uncharacterized protein</fullName>
    </submittedName>
</protein>
<reference evidence="2" key="1">
    <citation type="journal article" date="2020" name="Stud. Mycol.">
        <title>101 Dothideomycetes genomes: a test case for predicting lifestyles and emergence of pathogens.</title>
        <authorList>
            <person name="Haridas S."/>
            <person name="Albert R."/>
            <person name="Binder M."/>
            <person name="Bloem J."/>
            <person name="Labutti K."/>
            <person name="Salamov A."/>
            <person name="Andreopoulos B."/>
            <person name="Baker S."/>
            <person name="Barry K."/>
            <person name="Bills G."/>
            <person name="Bluhm B."/>
            <person name="Cannon C."/>
            <person name="Castanera R."/>
            <person name="Culley D."/>
            <person name="Daum C."/>
            <person name="Ezra D."/>
            <person name="Gonzalez J."/>
            <person name="Henrissat B."/>
            <person name="Kuo A."/>
            <person name="Liang C."/>
            <person name="Lipzen A."/>
            <person name="Lutzoni F."/>
            <person name="Magnuson J."/>
            <person name="Mondo S."/>
            <person name="Nolan M."/>
            <person name="Ohm R."/>
            <person name="Pangilinan J."/>
            <person name="Park H.-J."/>
            <person name="Ramirez L."/>
            <person name="Alfaro M."/>
            <person name="Sun H."/>
            <person name="Tritt A."/>
            <person name="Yoshinaga Y."/>
            <person name="Zwiers L.-H."/>
            <person name="Turgeon B."/>
            <person name="Goodwin S."/>
            <person name="Spatafora J."/>
            <person name="Crous P."/>
            <person name="Grigoriev I."/>
        </authorList>
    </citation>
    <scope>NUCLEOTIDE SEQUENCE</scope>
    <source>
        <strain evidence="2">CBS 110217</strain>
    </source>
</reference>